<dbReference type="AlphaFoldDB" id="A0A212JLW4"/>
<dbReference type="EMBL" id="FLUM01000002">
    <property type="protein sequence ID" value="SBW00429.1"/>
    <property type="molecule type" value="Genomic_DNA"/>
</dbReference>
<gene>
    <name evidence="1" type="ORF">KL86DYS1_20191</name>
</gene>
<reference evidence="1" key="1">
    <citation type="submission" date="2016-04" db="EMBL/GenBank/DDBJ databases">
        <authorList>
            <person name="Evans L.H."/>
            <person name="Alamgir A."/>
            <person name="Owens N."/>
            <person name="Weber N.D."/>
            <person name="Virtaneva K."/>
            <person name="Barbian K."/>
            <person name="Babar A."/>
            <person name="Rosenke K."/>
        </authorList>
    </citation>
    <scope>NUCLEOTIDE SEQUENCE</scope>
    <source>
        <strain evidence="1">86-1</strain>
    </source>
</reference>
<protein>
    <submittedName>
        <fullName evidence="1">Uncharacterized protein</fullName>
    </submittedName>
</protein>
<proteinExistence type="predicted"/>
<name>A0A212JLW4_9BACT</name>
<organism evidence="1">
    <name type="scientific">uncultured Dysgonomonas sp</name>
    <dbReference type="NCBI Taxonomy" id="206096"/>
    <lineage>
        <taxon>Bacteria</taxon>
        <taxon>Pseudomonadati</taxon>
        <taxon>Bacteroidota</taxon>
        <taxon>Bacteroidia</taxon>
        <taxon>Bacteroidales</taxon>
        <taxon>Dysgonomonadaceae</taxon>
        <taxon>Dysgonomonas</taxon>
        <taxon>environmental samples</taxon>
    </lineage>
</organism>
<accession>A0A212JLW4</accession>
<sequence>MFIIILSLTILKSESNNIYGSNKEKETCTNGSLFWRIQTFRNTQ</sequence>
<evidence type="ECO:0000313" key="1">
    <source>
        <dbReference type="EMBL" id="SBW00429.1"/>
    </source>
</evidence>